<comment type="caution">
    <text evidence="3">The sequence shown here is derived from an EMBL/GenBank/DDBJ whole genome shotgun (WGS) entry which is preliminary data.</text>
</comment>
<dbReference type="RefSeq" id="WP_117688628.1">
    <property type="nucleotide sequence ID" value="NZ_DXNI01000003.1"/>
</dbReference>
<dbReference type="Pfam" id="PF03787">
    <property type="entry name" value="RAMPs"/>
    <property type="match status" value="2"/>
</dbReference>
<evidence type="ECO:0000256" key="1">
    <source>
        <dbReference type="ARBA" id="ARBA00023118"/>
    </source>
</evidence>
<sequence length="441" mass="48933">MNGILKRKLLYVKVRFISPLNVSSGENEWTDSDVLRDYEGNPFVAGSSLAGAMRAYIEKKKTESCLMGFSKPAGRQNISDSGKMSSLFISDLNFDGGLVYGVRDNVALSDAKTALSQSKFDMEILEAGAKGHFYLELVTREEDRATGREEEMEQELARIFQGIQAGEIRIGSKKTRGFGQFKIESIGEKNYTKDNYLEYADAYDEARWENCENVLKEWLDQSGWIPKMVQIEVPLQLKGGISIRQYAARKGEPDFTQLTDHGIPVVPGTSFAGAIRHRIKTILQELKNTGATLPKEYSEIIDIAFGYVDKKRACSSNIIINESEIKNAKQLTMMRTGVSRLESAVKDGALYKEKTYVDGKLSLKARVKKGKCPEDEKWIIGVLLLALKDLQNGFLAVGGQTAIGRGLFSADGPIRIDGKEGLEDTYIAEAIKNMRMNGGGK</sequence>
<dbReference type="Proteomes" id="UP000285832">
    <property type="component" value="Unassembled WGS sequence"/>
</dbReference>
<evidence type="ECO:0000313" key="6">
    <source>
        <dbReference type="Proteomes" id="UP000285832"/>
    </source>
</evidence>
<gene>
    <name evidence="4" type="ORF">DW116_02280</name>
    <name evidence="3" type="ORF">DXD17_12665</name>
</gene>
<feature type="domain" description="CRISPR type III-associated protein" evidence="2">
    <location>
        <begin position="14"/>
        <end position="182"/>
    </location>
</feature>
<proteinExistence type="predicted"/>
<dbReference type="CDD" id="cd09726">
    <property type="entry name" value="RAMP_I_III"/>
    <property type="match status" value="2"/>
</dbReference>
<evidence type="ECO:0000313" key="4">
    <source>
        <dbReference type="EMBL" id="RHJ63533.1"/>
    </source>
</evidence>
<dbReference type="InterPro" id="IPR005537">
    <property type="entry name" value="RAMP_III_fam"/>
</dbReference>
<dbReference type="InterPro" id="IPR052216">
    <property type="entry name" value="CRISPR_Csm3_endoribonuclease"/>
</dbReference>
<dbReference type="EMBL" id="QSQN01000041">
    <property type="protein sequence ID" value="RGK37317.1"/>
    <property type="molecule type" value="Genomic_DNA"/>
</dbReference>
<keyword evidence="1" id="KW-0051">Antiviral defense</keyword>
<name>A0A3E4LIK8_9FIRM</name>
<feature type="domain" description="CRISPR type III-associated protein" evidence="2">
    <location>
        <begin position="256"/>
        <end position="409"/>
    </location>
</feature>
<dbReference type="EMBL" id="QRMI01000004">
    <property type="protein sequence ID" value="RHJ63533.1"/>
    <property type="molecule type" value="Genomic_DNA"/>
</dbReference>
<dbReference type="AlphaFoldDB" id="A0A3E4LIK8"/>
<evidence type="ECO:0000313" key="5">
    <source>
        <dbReference type="Proteomes" id="UP000260793"/>
    </source>
</evidence>
<reference evidence="5 6" key="1">
    <citation type="submission" date="2018-08" db="EMBL/GenBank/DDBJ databases">
        <title>A genome reference for cultivated species of the human gut microbiota.</title>
        <authorList>
            <person name="Zou Y."/>
            <person name="Xue W."/>
            <person name="Luo G."/>
        </authorList>
    </citation>
    <scope>NUCLEOTIDE SEQUENCE [LARGE SCALE GENOMIC DNA]</scope>
    <source>
        <strain evidence="4 6">AM09-9</strain>
        <strain evidence="3 5">TF11-7</strain>
    </source>
</reference>
<dbReference type="Proteomes" id="UP000260793">
    <property type="component" value="Unassembled WGS sequence"/>
</dbReference>
<dbReference type="PANTHER" id="PTHR35579:SF6">
    <property type="entry name" value="DUF324 DOMAIN-CONTAINING PROTEIN"/>
    <property type="match status" value="1"/>
</dbReference>
<dbReference type="GO" id="GO:0051607">
    <property type="term" value="P:defense response to virus"/>
    <property type="evidence" value="ECO:0007669"/>
    <property type="project" value="UniProtKB-KW"/>
</dbReference>
<dbReference type="PANTHER" id="PTHR35579">
    <property type="entry name" value="CRISPR SYSTEM CMS ENDORIBONUCLEASE CSM3"/>
    <property type="match status" value="1"/>
</dbReference>
<evidence type="ECO:0000313" key="3">
    <source>
        <dbReference type="EMBL" id="RGK37317.1"/>
    </source>
</evidence>
<organism evidence="3 5">
    <name type="scientific">[Ruminococcus] lactaris</name>
    <dbReference type="NCBI Taxonomy" id="46228"/>
    <lineage>
        <taxon>Bacteria</taxon>
        <taxon>Bacillati</taxon>
        <taxon>Bacillota</taxon>
        <taxon>Clostridia</taxon>
        <taxon>Lachnospirales</taxon>
        <taxon>Lachnospiraceae</taxon>
        <taxon>Mediterraneibacter</taxon>
    </lineage>
</organism>
<protein>
    <recommendedName>
        <fullName evidence="2">CRISPR type III-associated protein domain-containing protein</fullName>
    </recommendedName>
</protein>
<accession>A0A3E4LIK8</accession>
<evidence type="ECO:0000259" key="2">
    <source>
        <dbReference type="Pfam" id="PF03787"/>
    </source>
</evidence>